<evidence type="ECO:0000256" key="3">
    <source>
        <dbReference type="ARBA" id="ARBA00008281"/>
    </source>
</evidence>
<evidence type="ECO:0000313" key="12">
    <source>
        <dbReference type="Proteomes" id="UP000092714"/>
    </source>
</evidence>
<dbReference type="eggNOG" id="COG1580">
    <property type="taxonomic scope" value="Bacteria"/>
</dbReference>
<feature type="transmembrane region" description="Helical" evidence="10">
    <location>
        <begin position="20"/>
        <end position="41"/>
    </location>
</feature>
<reference evidence="11 12" key="1">
    <citation type="submission" date="2016-06" db="EMBL/GenBank/DDBJ databases">
        <authorList>
            <person name="Kjaerup R.B."/>
            <person name="Dalgaard T.S."/>
            <person name="Juul-Madsen H.R."/>
        </authorList>
    </citation>
    <scope>NUCLEOTIDE SEQUENCE [LARGE SCALE GENOMIC DNA]</scope>
    <source>
        <strain evidence="11 12">373-A1</strain>
    </source>
</reference>
<dbReference type="GO" id="GO:0071978">
    <property type="term" value="P:bacterial-type flagellum-dependent swarming motility"/>
    <property type="evidence" value="ECO:0007669"/>
    <property type="project" value="TreeGrafter"/>
</dbReference>
<evidence type="ECO:0000313" key="11">
    <source>
        <dbReference type="EMBL" id="OBY12216.1"/>
    </source>
</evidence>
<evidence type="ECO:0000256" key="5">
    <source>
        <dbReference type="ARBA" id="ARBA00022500"/>
    </source>
</evidence>
<keyword evidence="5 10" id="KW-0145">Chemotaxis</keyword>
<evidence type="ECO:0000256" key="1">
    <source>
        <dbReference type="ARBA" id="ARBA00002254"/>
    </source>
</evidence>
<evidence type="ECO:0000256" key="10">
    <source>
        <dbReference type="RuleBase" id="RU364125"/>
    </source>
</evidence>
<evidence type="ECO:0000256" key="2">
    <source>
        <dbReference type="ARBA" id="ARBA00004162"/>
    </source>
</evidence>
<proteinExistence type="inferred from homology"/>
<dbReference type="Proteomes" id="UP000092714">
    <property type="component" value="Unassembled WGS sequence"/>
</dbReference>
<keyword evidence="6 10" id="KW-0812">Transmembrane</keyword>
<dbReference type="InterPro" id="IPR005503">
    <property type="entry name" value="FliL"/>
</dbReference>
<dbReference type="GO" id="GO:0005886">
    <property type="term" value="C:plasma membrane"/>
    <property type="evidence" value="ECO:0007669"/>
    <property type="project" value="UniProtKB-SubCell"/>
</dbReference>
<keyword evidence="8 10" id="KW-1133">Transmembrane helix</keyword>
<evidence type="ECO:0000256" key="9">
    <source>
        <dbReference type="ARBA" id="ARBA00023136"/>
    </source>
</evidence>
<organism evidence="11 12">
    <name type="scientific">Clostridium paraputrificum</name>
    <dbReference type="NCBI Taxonomy" id="29363"/>
    <lineage>
        <taxon>Bacteria</taxon>
        <taxon>Bacillati</taxon>
        <taxon>Bacillota</taxon>
        <taxon>Clostridia</taxon>
        <taxon>Eubacteriales</taxon>
        <taxon>Clostridiaceae</taxon>
        <taxon>Clostridium</taxon>
    </lineage>
</organism>
<gene>
    <name evidence="11" type="ORF">CP373A1_01075</name>
</gene>
<keyword evidence="9 10" id="KW-0472">Membrane</keyword>
<comment type="caution">
    <text evidence="11">The sequence shown here is derived from an EMBL/GenBank/DDBJ whole genome shotgun (WGS) entry which is preliminary data.</text>
</comment>
<evidence type="ECO:0000256" key="8">
    <source>
        <dbReference type="ARBA" id="ARBA00022989"/>
    </source>
</evidence>
<evidence type="ECO:0000256" key="4">
    <source>
        <dbReference type="ARBA" id="ARBA00022475"/>
    </source>
</evidence>
<comment type="function">
    <text evidence="1 10">Controls the rotational direction of flagella during chemotaxis.</text>
</comment>
<dbReference type="GO" id="GO:0006935">
    <property type="term" value="P:chemotaxis"/>
    <property type="evidence" value="ECO:0007669"/>
    <property type="project" value="UniProtKB-KW"/>
</dbReference>
<dbReference type="EMBL" id="MAPZ01000009">
    <property type="protein sequence ID" value="OBY12216.1"/>
    <property type="molecule type" value="Genomic_DNA"/>
</dbReference>
<dbReference type="PANTHER" id="PTHR35091:SF2">
    <property type="entry name" value="FLAGELLAR PROTEIN FLIL"/>
    <property type="match status" value="1"/>
</dbReference>
<dbReference type="GO" id="GO:0009425">
    <property type="term" value="C:bacterial-type flagellum basal body"/>
    <property type="evidence" value="ECO:0007669"/>
    <property type="project" value="InterPro"/>
</dbReference>
<evidence type="ECO:0000256" key="6">
    <source>
        <dbReference type="ARBA" id="ARBA00022692"/>
    </source>
</evidence>
<dbReference type="OrthoDB" id="166089at2"/>
<sequence length="153" mass="17103">MAKKNSDNEKSTSGGIKKILVIVLALLVLGAGGFGGVYFYMQSTSDVEKPIVEEKVPVAEDIMVRLADESGRSYLKATMNISYDKKNKKLGKELNSKLTEVKDATLFYLMSKKSEDFRAENEENLKKGLIEDINKILDEGKIVNIYFDQLLAQ</sequence>
<comment type="subcellular location">
    <subcellularLocation>
        <location evidence="2">Cell membrane</location>
        <topology evidence="2">Single-pass membrane protein</topology>
    </subcellularLocation>
</comment>
<dbReference type="AlphaFoldDB" id="A0A174AEW0"/>
<dbReference type="GeneID" id="42777363"/>
<keyword evidence="7 10" id="KW-0283">Flagellar rotation</keyword>
<keyword evidence="12" id="KW-1185">Reference proteome</keyword>
<keyword evidence="4 10" id="KW-1003">Cell membrane</keyword>
<protein>
    <recommendedName>
        <fullName evidence="10">Flagellar protein FliL</fullName>
    </recommendedName>
</protein>
<evidence type="ECO:0000256" key="7">
    <source>
        <dbReference type="ARBA" id="ARBA00022779"/>
    </source>
</evidence>
<dbReference type="Pfam" id="PF03748">
    <property type="entry name" value="FliL"/>
    <property type="match status" value="1"/>
</dbReference>
<name>A0A174AEW0_9CLOT</name>
<dbReference type="PANTHER" id="PTHR35091">
    <property type="entry name" value="FLAGELLAR PROTEIN FLIL"/>
    <property type="match status" value="1"/>
</dbReference>
<accession>A0A174AEW0</accession>
<comment type="similarity">
    <text evidence="3 10">Belongs to the FliL family.</text>
</comment>
<dbReference type="RefSeq" id="WP_027099517.1">
    <property type="nucleotide sequence ID" value="NZ_CABHIH010000001.1"/>
</dbReference>